<organism evidence="1 2">
    <name type="scientific">Rikenella microfusus</name>
    <dbReference type="NCBI Taxonomy" id="28139"/>
    <lineage>
        <taxon>Bacteria</taxon>
        <taxon>Pseudomonadati</taxon>
        <taxon>Bacteroidota</taxon>
        <taxon>Bacteroidia</taxon>
        <taxon>Bacteroidales</taxon>
        <taxon>Rikenellaceae</taxon>
        <taxon>Rikenella</taxon>
    </lineage>
</organism>
<gene>
    <name evidence="1" type="ORF">NCTC11190_00895</name>
</gene>
<evidence type="ECO:0000313" key="1">
    <source>
        <dbReference type="EMBL" id="SUE33685.1"/>
    </source>
</evidence>
<dbReference type="Pfam" id="PF25680">
    <property type="entry name" value="Mom"/>
    <property type="match status" value="1"/>
</dbReference>
<protein>
    <submittedName>
        <fullName evidence="1">Uncharacterized protein</fullName>
    </submittedName>
</protein>
<keyword evidence="2" id="KW-1185">Reference proteome</keyword>
<proteinExistence type="predicted"/>
<evidence type="ECO:0000313" key="2">
    <source>
        <dbReference type="Proteomes" id="UP000255233"/>
    </source>
</evidence>
<dbReference type="EMBL" id="UGVL01000001">
    <property type="protein sequence ID" value="SUE33685.1"/>
    <property type="molecule type" value="Genomic_DNA"/>
</dbReference>
<dbReference type="OrthoDB" id="2176957at2"/>
<reference evidence="1 2" key="1">
    <citation type="submission" date="2018-06" db="EMBL/GenBank/DDBJ databases">
        <authorList>
            <consortium name="Pathogen Informatics"/>
            <person name="Doyle S."/>
        </authorList>
    </citation>
    <scope>NUCLEOTIDE SEQUENCE [LARGE SCALE GENOMIC DNA]</scope>
    <source>
        <strain evidence="1 2">NCTC11190</strain>
    </source>
</reference>
<name>A0A379MQ79_9BACT</name>
<dbReference type="InterPro" id="IPR057895">
    <property type="entry name" value="Mom"/>
</dbReference>
<dbReference type="Proteomes" id="UP000255233">
    <property type="component" value="Unassembled WGS sequence"/>
</dbReference>
<sequence length="254" mass="29397">MTPNEQLQPVGCVLKNSHSLGRLIIKPVPKTLAKEMIIQNHYSHKWNDGGFGKYNFGIFRADDLTRCLGVAVYGYMKNPKAKIFTHPNPKAWMCELNRLWISDELGKNAETILIAASIKLLRHADPNIVAVQSFADGRLGCGTIYKAANFRYYGYHETRFLRDRRTGEVTQGQLLTNSTCPTGYVRTNIYYLLGLYDIFKVKTYRYIYPLSDKLVPKFKEKPYPDYEKGETPTDWPRDRQKIKMRIFELLEKIA</sequence>
<dbReference type="RefSeq" id="WP_051214285.1">
    <property type="nucleotide sequence ID" value="NZ_UGVL01000001.1"/>
</dbReference>
<accession>A0A379MQ79</accession>
<dbReference type="AlphaFoldDB" id="A0A379MQ79"/>